<proteinExistence type="inferred from homology"/>
<name>A0A6P8ZKP8_THRPL</name>
<evidence type="ECO:0000256" key="1">
    <source>
        <dbReference type="ARBA" id="ARBA00004498"/>
    </source>
</evidence>
<dbReference type="GO" id="GO:0030182">
    <property type="term" value="P:neuron differentiation"/>
    <property type="evidence" value="ECO:0007669"/>
    <property type="project" value="TreeGrafter"/>
</dbReference>
<keyword evidence="4" id="KW-0964">Secreted</keyword>
<reference evidence="12" key="1">
    <citation type="submission" date="2025-08" db="UniProtKB">
        <authorList>
            <consortium name="RefSeq"/>
        </authorList>
    </citation>
    <scope>IDENTIFICATION</scope>
    <source>
        <tissue evidence="12">Total insect</tissue>
    </source>
</reference>
<evidence type="ECO:0000256" key="6">
    <source>
        <dbReference type="ARBA" id="ARBA00022687"/>
    </source>
</evidence>
<dbReference type="GO" id="GO:0060070">
    <property type="term" value="P:canonical Wnt signaling pathway"/>
    <property type="evidence" value="ECO:0007669"/>
    <property type="project" value="TreeGrafter"/>
</dbReference>
<dbReference type="InParanoid" id="A0A6P8ZKP8"/>
<dbReference type="GO" id="GO:0005109">
    <property type="term" value="F:frizzled binding"/>
    <property type="evidence" value="ECO:0007669"/>
    <property type="project" value="TreeGrafter"/>
</dbReference>
<dbReference type="AlphaFoldDB" id="A0A6P8ZKP8"/>
<sequence length="312" mass="33907">MAAVGSGLRLALQECQHQFRHERWNCSAPPHASHASSMPLVIRVPVVPGASHGVPNNLGPLGPLGASSEPQAAFRWGGCSSDVEYGAKLSRTFTDAAQPTPPPLQPNSLLAPRLLMDSHNSKAGRKAVKLTLQTDCKCHGVSGSCSIRTCWTSLAQFRVVGDHLMARYRAAWPAVALPVPAARARRHPVGLRLAVRHAQGHAQGRNSRTAVHQQHLHGHAAAPRLPRRTDLVFLQVSPNYCDRDIALGSLGTAGRACNRTSRGADGCAVMCCGRGYNTRQVTSSRQCHCKFHWCCYVHCEVCTDRYEEYTCK</sequence>
<dbReference type="RefSeq" id="XP_034237479.1">
    <property type="nucleotide sequence ID" value="XM_034381588.1"/>
</dbReference>
<dbReference type="GO" id="GO:0000902">
    <property type="term" value="P:cell morphogenesis"/>
    <property type="evidence" value="ECO:0007669"/>
    <property type="project" value="UniProtKB-ARBA"/>
</dbReference>
<dbReference type="OrthoDB" id="5945655at2759"/>
<dbReference type="FunFam" id="3.30.2460.20:FF:000001">
    <property type="entry name" value="Wnt homolog"/>
    <property type="match status" value="1"/>
</dbReference>
<evidence type="ECO:0000256" key="8">
    <source>
        <dbReference type="ARBA" id="ARBA00023180"/>
    </source>
</evidence>
<dbReference type="GO" id="GO:0005125">
    <property type="term" value="F:cytokine activity"/>
    <property type="evidence" value="ECO:0007669"/>
    <property type="project" value="TreeGrafter"/>
</dbReference>
<dbReference type="GeneID" id="117642951"/>
<evidence type="ECO:0000313" key="11">
    <source>
        <dbReference type="Proteomes" id="UP000515158"/>
    </source>
</evidence>
<dbReference type="GO" id="GO:0045165">
    <property type="term" value="P:cell fate commitment"/>
    <property type="evidence" value="ECO:0007669"/>
    <property type="project" value="TreeGrafter"/>
</dbReference>
<dbReference type="InterPro" id="IPR005817">
    <property type="entry name" value="Wnt"/>
</dbReference>
<gene>
    <name evidence="12" type="primary">LOC117642951</name>
</gene>
<keyword evidence="9" id="KW-0449">Lipoprotein</keyword>
<protein>
    <recommendedName>
        <fullName evidence="10">Protein Wnt</fullName>
    </recommendedName>
</protein>
<keyword evidence="3 10" id="KW-0217">Developmental protein</keyword>
<evidence type="ECO:0000256" key="7">
    <source>
        <dbReference type="ARBA" id="ARBA00023157"/>
    </source>
</evidence>
<dbReference type="PROSITE" id="PS00246">
    <property type="entry name" value="WNT1"/>
    <property type="match status" value="1"/>
</dbReference>
<evidence type="ECO:0000256" key="4">
    <source>
        <dbReference type="ARBA" id="ARBA00022525"/>
    </source>
</evidence>
<dbReference type="PRINTS" id="PR01349">
    <property type="entry name" value="WNTPROTEIN"/>
</dbReference>
<dbReference type="GO" id="GO:0005615">
    <property type="term" value="C:extracellular space"/>
    <property type="evidence" value="ECO:0007669"/>
    <property type="project" value="TreeGrafter"/>
</dbReference>
<keyword evidence="6 10" id="KW-0879">Wnt signaling pathway</keyword>
<dbReference type="Pfam" id="PF00110">
    <property type="entry name" value="wnt"/>
    <property type="match status" value="2"/>
</dbReference>
<dbReference type="InterPro" id="IPR043158">
    <property type="entry name" value="Wnt_C"/>
</dbReference>
<comment type="subcellular location">
    <subcellularLocation>
        <location evidence="1 10">Secreted</location>
        <location evidence="1 10">Extracellular space</location>
        <location evidence="1 10">Extracellular matrix</location>
    </subcellularLocation>
</comment>
<evidence type="ECO:0000256" key="10">
    <source>
        <dbReference type="RuleBase" id="RU003500"/>
    </source>
</evidence>
<comment type="similarity">
    <text evidence="2 10">Belongs to the Wnt family.</text>
</comment>
<keyword evidence="11" id="KW-1185">Reference proteome</keyword>
<dbReference type="PANTHER" id="PTHR12027">
    <property type="entry name" value="WNT RELATED"/>
    <property type="match status" value="1"/>
</dbReference>
<dbReference type="GO" id="GO:0007517">
    <property type="term" value="P:muscle organ development"/>
    <property type="evidence" value="ECO:0007669"/>
    <property type="project" value="UniProtKB-ARBA"/>
</dbReference>
<evidence type="ECO:0000256" key="5">
    <source>
        <dbReference type="ARBA" id="ARBA00022530"/>
    </source>
</evidence>
<dbReference type="InterPro" id="IPR018161">
    <property type="entry name" value="Wnt_CS"/>
</dbReference>
<keyword evidence="7" id="KW-1015">Disulfide bond</keyword>
<keyword evidence="5" id="KW-0272">Extracellular matrix</keyword>
<evidence type="ECO:0000313" key="12">
    <source>
        <dbReference type="RefSeq" id="XP_034237479.1"/>
    </source>
</evidence>
<dbReference type="Proteomes" id="UP000515158">
    <property type="component" value="Unplaced"/>
</dbReference>
<dbReference type="PANTHER" id="PTHR12027:SF112">
    <property type="entry name" value="PROTEIN WNT-2"/>
    <property type="match status" value="1"/>
</dbReference>
<comment type="function">
    <text evidence="10">Ligand for members of the frizzled family of seven transmembrane receptors.</text>
</comment>
<dbReference type="GO" id="GO:0060560">
    <property type="term" value="P:developmental growth involved in morphogenesis"/>
    <property type="evidence" value="ECO:0007669"/>
    <property type="project" value="UniProtKB-ARBA"/>
</dbReference>
<keyword evidence="8" id="KW-0325">Glycoprotein</keyword>
<dbReference type="SMART" id="SM00097">
    <property type="entry name" value="WNT1"/>
    <property type="match status" value="1"/>
</dbReference>
<evidence type="ECO:0000256" key="3">
    <source>
        <dbReference type="ARBA" id="ARBA00022473"/>
    </source>
</evidence>
<dbReference type="KEGG" id="tpal:117642951"/>
<evidence type="ECO:0000256" key="9">
    <source>
        <dbReference type="ARBA" id="ARBA00023288"/>
    </source>
</evidence>
<dbReference type="Gene3D" id="3.30.2460.20">
    <property type="match status" value="1"/>
</dbReference>
<evidence type="ECO:0000256" key="2">
    <source>
        <dbReference type="ARBA" id="ARBA00005683"/>
    </source>
</evidence>
<accession>A0A6P8ZKP8</accession>
<organism evidence="12">
    <name type="scientific">Thrips palmi</name>
    <name type="common">Melon thrips</name>
    <dbReference type="NCBI Taxonomy" id="161013"/>
    <lineage>
        <taxon>Eukaryota</taxon>
        <taxon>Metazoa</taxon>
        <taxon>Ecdysozoa</taxon>
        <taxon>Arthropoda</taxon>
        <taxon>Hexapoda</taxon>
        <taxon>Insecta</taxon>
        <taxon>Pterygota</taxon>
        <taxon>Neoptera</taxon>
        <taxon>Paraneoptera</taxon>
        <taxon>Thysanoptera</taxon>
        <taxon>Terebrantia</taxon>
        <taxon>Thripoidea</taxon>
        <taxon>Thripidae</taxon>
        <taxon>Thrips</taxon>
    </lineage>
</organism>